<dbReference type="InterPro" id="IPR050782">
    <property type="entry name" value="PP1_regulatory_subunit_3"/>
</dbReference>
<name>A0A5N6DGG5_ASPPA</name>
<dbReference type="PANTHER" id="PTHR12307:SF36">
    <property type="entry name" value="GLYCOGEN-BINDING SUBUNIT 76A"/>
    <property type="match status" value="1"/>
</dbReference>
<evidence type="ECO:0000259" key="1">
    <source>
        <dbReference type="Pfam" id="PF03370"/>
    </source>
</evidence>
<protein>
    <recommendedName>
        <fullName evidence="1">CBM21 domain-containing protein</fullName>
    </recommendedName>
</protein>
<reference evidence="2 3" key="1">
    <citation type="submission" date="2019-04" db="EMBL/GenBank/DDBJ databases">
        <title>Fungal friends and foes A comparative genomics study of 23 Aspergillus species from section Flavi.</title>
        <authorList>
            <consortium name="DOE Joint Genome Institute"/>
            <person name="Kjaerbolling I."/>
            <person name="Vesth T.C."/>
            <person name="Frisvad J.C."/>
            <person name="Nybo J.L."/>
            <person name="Theobald S."/>
            <person name="Kildgaard S."/>
            <person name="Petersen T.I."/>
            <person name="Kuo A."/>
            <person name="Sato A."/>
            <person name="Lyhne E.K."/>
            <person name="Kogle M.E."/>
            <person name="Wiebenga A."/>
            <person name="Kun R.S."/>
            <person name="Lubbers R.J."/>
            <person name="Makela M.R."/>
            <person name="Barry K."/>
            <person name="Chovatia M."/>
            <person name="Clum A."/>
            <person name="Daum C."/>
            <person name="Haridas S."/>
            <person name="He G."/>
            <person name="LaButti K."/>
            <person name="Lipzen A."/>
            <person name="Mondo S."/>
            <person name="Pangilinan J."/>
            <person name="Riley R."/>
            <person name="Salamov A."/>
            <person name="Simmons B.A."/>
            <person name="Magnuson J.K."/>
            <person name="Henrissat B."/>
            <person name="Mortensen U.H."/>
            <person name="Larsen T.O."/>
            <person name="De vries R.P."/>
            <person name="Grigoriev I.V."/>
            <person name="Machida M."/>
            <person name="Baker S.E."/>
            <person name="Andersen M.R."/>
        </authorList>
    </citation>
    <scope>NUCLEOTIDE SEQUENCE [LARGE SCALE GENOMIC DNA]</scope>
    <source>
        <strain evidence="2 3">CBS 117618</strain>
    </source>
</reference>
<gene>
    <name evidence="2" type="ORF">BDV34DRAFT_119936</name>
</gene>
<dbReference type="GO" id="GO:2001069">
    <property type="term" value="F:glycogen binding"/>
    <property type="evidence" value="ECO:0007669"/>
    <property type="project" value="TreeGrafter"/>
</dbReference>
<dbReference type="VEuPathDB" id="FungiDB:BDV34DRAFT_119936"/>
<dbReference type="GO" id="GO:0000164">
    <property type="term" value="C:protein phosphatase type 1 complex"/>
    <property type="evidence" value="ECO:0007669"/>
    <property type="project" value="TreeGrafter"/>
</dbReference>
<proteinExistence type="predicted"/>
<sequence length="240" mass="27151">MMLHTSLPRAQCQDPIPRFLSLEDFLTNGMMIEHATPTSPASADFRKSDFSLSRTPFKRSFINDVSSEQATASRPLVRLDHKFRKQKKVVRFEYPMEKVLLFSPESKVSPLPGGRSNFFDNDKHGSLRRCTPRGGISSGIQWEMQCPGDVTKRQRYLDAANLHDVKISSGTIFEGIVSVANIAFEKRVGAKFTFDNWHTTSEVGWDYVGKACTSKQAGEEDWDLFRLKIGLNSDNIEPIE</sequence>
<dbReference type="AlphaFoldDB" id="A0A5N6DGG5"/>
<dbReference type="Gene3D" id="2.60.40.2440">
    <property type="entry name" value="Carbohydrate binding type-21 domain"/>
    <property type="match status" value="1"/>
</dbReference>
<feature type="domain" description="CBM21" evidence="1">
    <location>
        <begin position="161"/>
        <end position="233"/>
    </location>
</feature>
<keyword evidence="3" id="KW-1185">Reference proteome</keyword>
<dbReference type="InterPro" id="IPR038175">
    <property type="entry name" value="CBM21_dom_sf"/>
</dbReference>
<dbReference type="InterPro" id="IPR005036">
    <property type="entry name" value="CBM21_dom"/>
</dbReference>
<dbReference type="Proteomes" id="UP000326532">
    <property type="component" value="Unassembled WGS sequence"/>
</dbReference>
<evidence type="ECO:0000313" key="3">
    <source>
        <dbReference type="Proteomes" id="UP000326532"/>
    </source>
</evidence>
<evidence type="ECO:0000313" key="2">
    <source>
        <dbReference type="EMBL" id="KAB8204224.1"/>
    </source>
</evidence>
<organism evidence="2 3">
    <name type="scientific">Aspergillus parasiticus</name>
    <dbReference type="NCBI Taxonomy" id="5067"/>
    <lineage>
        <taxon>Eukaryota</taxon>
        <taxon>Fungi</taxon>
        <taxon>Dikarya</taxon>
        <taxon>Ascomycota</taxon>
        <taxon>Pezizomycotina</taxon>
        <taxon>Eurotiomycetes</taxon>
        <taxon>Eurotiomycetidae</taxon>
        <taxon>Eurotiales</taxon>
        <taxon>Aspergillaceae</taxon>
        <taxon>Aspergillus</taxon>
        <taxon>Aspergillus subgen. Circumdati</taxon>
    </lineage>
</organism>
<dbReference type="GO" id="GO:0005979">
    <property type="term" value="P:regulation of glycogen biosynthetic process"/>
    <property type="evidence" value="ECO:0007669"/>
    <property type="project" value="TreeGrafter"/>
</dbReference>
<accession>A0A5N6DGG5</accession>
<dbReference type="PANTHER" id="PTHR12307">
    <property type="entry name" value="PROTEIN PHOSPHATASE 1 REGULATORY SUBUNIT"/>
    <property type="match status" value="1"/>
</dbReference>
<dbReference type="EMBL" id="ML734982">
    <property type="protein sequence ID" value="KAB8204224.1"/>
    <property type="molecule type" value="Genomic_DNA"/>
</dbReference>
<dbReference type="Pfam" id="PF03370">
    <property type="entry name" value="CBM_21"/>
    <property type="match status" value="1"/>
</dbReference>
<dbReference type="GO" id="GO:0008157">
    <property type="term" value="F:protein phosphatase 1 binding"/>
    <property type="evidence" value="ECO:0007669"/>
    <property type="project" value="TreeGrafter"/>
</dbReference>